<dbReference type="InterPro" id="IPR001769">
    <property type="entry name" value="Gingipain"/>
</dbReference>
<dbReference type="SUPFAM" id="SSF52129">
    <property type="entry name" value="Caspase-like"/>
    <property type="match status" value="1"/>
</dbReference>
<dbReference type="AlphaFoldDB" id="A0A3E0DMR3"/>
<dbReference type="EMBL" id="QUNF01000019">
    <property type="protein sequence ID" value="REG83085.1"/>
    <property type="molecule type" value="Genomic_DNA"/>
</dbReference>
<comment type="caution">
    <text evidence="3">The sequence shown here is derived from an EMBL/GenBank/DDBJ whole genome shotgun (WGS) entry which is preliminary data.</text>
</comment>
<dbReference type="CDD" id="cd02258">
    <property type="entry name" value="Peptidase_C25_N"/>
    <property type="match status" value="1"/>
</dbReference>
<evidence type="ECO:0000313" key="4">
    <source>
        <dbReference type="Proteomes" id="UP000256405"/>
    </source>
</evidence>
<dbReference type="RefSeq" id="WP_086542214.1">
    <property type="nucleotide sequence ID" value="NZ_QUNF01000019.1"/>
</dbReference>
<dbReference type="OrthoDB" id="9809780at2"/>
<dbReference type="Gene3D" id="3.40.50.1460">
    <property type="match status" value="1"/>
</dbReference>
<dbReference type="InterPro" id="IPR029031">
    <property type="entry name" value="Gingipain_N_sf"/>
</dbReference>
<feature type="domain" description="Gingipain" evidence="2">
    <location>
        <begin position="360"/>
        <end position="724"/>
    </location>
</feature>
<reference evidence="3 4" key="1">
    <citation type="submission" date="2018-08" db="EMBL/GenBank/DDBJ databases">
        <title>Genomic Encyclopedia of Archaeal and Bacterial Type Strains, Phase II (KMG-II): from individual species to whole genera.</title>
        <authorList>
            <person name="Goeker M."/>
        </authorList>
    </citation>
    <scope>NUCLEOTIDE SEQUENCE [LARGE SCALE GENOMIC DNA]</scope>
    <source>
        <strain evidence="3 4">DSM 15986</strain>
    </source>
</reference>
<dbReference type="GO" id="GO:0006508">
    <property type="term" value="P:proteolysis"/>
    <property type="evidence" value="ECO:0007669"/>
    <property type="project" value="InterPro"/>
</dbReference>
<evidence type="ECO:0000313" key="3">
    <source>
        <dbReference type="EMBL" id="REG83085.1"/>
    </source>
</evidence>
<dbReference type="NCBIfam" id="NF033707">
    <property type="entry name" value="T9SS_sortase"/>
    <property type="match status" value="1"/>
</dbReference>
<dbReference type="Proteomes" id="UP000256405">
    <property type="component" value="Unassembled WGS sequence"/>
</dbReference>
<evidence type="ECO:0000259" key="2">
    <source>
        <dbReference type="Pfam" id="PF01364"/>
    </source>
</evidence>
<keyword evidence="1" id="KW-0732">Signal</keyword>
<dbReference type="Gene3D" id="3.40.50.10390">
    <property type="entry name" value="Gingipain r, domain 1"/>
    <property type="match status" value="1"/>
</dbReference>
<dbReference type="Pfam" id="PF01364">
    <property type="entry name" value="Peptidase_C25"/>
    <property type="match status" value="1"/>
</dbReference>
<dbReference type="InterPro" id="IPR029030">
    <property type="entry name" value="Caspase-like_dom_sf"/>
</dbReference>
<evidence type="ECO:0000256" key="1">
    <source>
        <dbReference type="ARBA" id="ARBA00022729"/>
    </source>
</evidence>
<keyword evidence="4" id="KW-1185">Reference proteome</keyword>
<gene>
    <name evidence="3" type="ORF">C8N25_11949</name>
</gene>
<dbReference type="GO" id="GO:0008234">
    <property type="term" value="F:cysteine-type peptidase activity"/>
    <property type="evidence" value="ECO:0007669"/>
    <property type="project" value="InterPro"/>
</dbReference>
<name>A0A3E0DMR3_9BACT</name>
<protein>
    <submittedName>
        <fullName evidence="3">Peptidase C25-like protein</fullName>
    </submittedName>
</protein>
<sequence length="1085" mass="120618">MISQCHKLLFSFLFSLLLIVESAFGQNSFFKFKIADEGVYKITSIQAQKLGANSLNEIAVYGYPGMLPQLLQSENLDLQEVPGWEKDGNLYFYLSSPNKYEFTEYRTEYHPNQYADSISFLIGTSPKTKRISTIAGQSGTSVPSILYQWNWLKEDENNILNSGRAWYSRAVAPGITRGYAFPLQTNSTADWKVVGKLMGRSSTKAKISVAVDDLTIYESSIDGIPSTTYGIKGQEASVNESFSPSGNKIDRLRISFQASDPNGAGYFEYLGIGVPLSSDSLKEGVYYLSKPASISISPLTSLSAWEVSDFFSPKALDLSSGSIISGQKFIVFNMEETKEISRMKPATLGLRSQSSWPDLVIIAPRMLSNSAEKLSLHKIGMGIHSEVFYLEDIYDAFGYGNNDLNAIRNFVAWHYHQGAKLQNLLILGKGTFDYKGKLGGRPNLVPIYTSRNSLNPLTTFSSDDYFSLLEYGQGEWEESREGDETMQIGVGRLPVINAQEANVVVDKIIDYESNPKAGDWKKTVTFFADDGDNNIHLRDSESHAAFLNINHKEYKQEKLYLDRFEQKKTGERQSSPQTKSALEETLDRGTLLLNYIGHGNETTLTAEEVFLTSDINNWADQDQLALWMTATCEFGRHDSPFLRSAAEELLIAQNKGAIGLLTTGRPVFSSVNFSLNEAFIEEVFRLENGLAQDLGTIFRNTKNKSQNGALNRNFSLLADPSMKLAAPEFQIEFTSFKNPKTKNPLDTLSALQEVEFEAEVKNPSTGGIASNFEGSYTIELHDKPAPSKTLGDESSTVEFKEEKTLLFRGTGEIASGQIKGKMIIPKNIDLEFGEGRIRILGESQEQAWEAFGFDSPLVGGTSSNFPEDTEGPVITAIFGGKESAPFTFPSTIISMEASFTDSSGVNISGFLPSENLTIQINQNDKIQLNKYFVAENSTYTSGKANFRLTELKEGKNLVTIRAWDNLGNENVLSQEIIVKGSNRLRILNHKTYPNPTQIESHFELEHNRPGENLILTLAVYQTDGKILFSKGERLVKANALIGDLSWFFLQSQTKYPAKGTYIYKLTLQSEFDNSTDSVSGLIVIQ</sequence>
<organism evidence="3 4">
    <name type="scientific">Algoriphagus antarcticus</name>
    <dbReference type="NCBI Taxonomy" id="238540"/>
    <lineage>
        <taxon>Bacteria</taxon>
        <taxon>Pseudomonadati</taxon>
        <taxon>Bacteroidota</taxon>
        <taxon>Cytophagia</taxon>
        <taxon>Cytophagales</taxon>
        <taxon>Cyclobacteriaceae</taxon>
        <taxon>Algoriphagus</taxon>
    </lineage>
</organism>
<accession>A0A3E0DMR3</accession>
<proteinExistence type="predicted"/>